<comment type="caution">
    <text evidence="1">The sequence shown here is derived from an EMBL/GenBank/DDBJ whole genome shotgun (WGS) entry which is preliminary data.</text>
</comment>
<dbReference type="PANTHER" id="PTHR43020:SF2">
    <property type="entry name" value="MITOCHONDRIAL TRNA METHYLTHIOTRANSFERASE CDK5RAP1"/>
    <property type="match status" value="1"/>
</dbReference>
<evidence type="ECO:0000313" key="1">
    <source>
        <dbReference type="EMBL" id="GAH09421.1"/>
    </source>
</evidence>
<accession>X1CLY7</accession>
<evidence type="ECO:0008006" key="2">
    <source>
        <dbReference type="Google" id="ProtNLM"/>
    </source>
</evidence>
<organism evidence="1">
    <name type="scientific">marine sediment metagenome</name>
    <dbReference type="NCBI Taxonomy" id="412755"/>
    <lineage>
        <taxon>unclassified sequences</taxon>
        <taxon>metagenomes</taxon>
        <taxon>ecological metagenomes</taxon>
    </lineage>
</organism>
<sequence>MHRGVKEVTLLGQNVDSYGHDLPNKPDLAELLTELNTIDGLARIRFLTNHPKDMSTNLIEAIAYLDKVCEQISLP</sequence>
<dbReference type="Gene3D" id="3.80.30.20">
    <property type="entry name" value="tm_1862 like domain"/>
    <property type="match status" value="1"/>
</dbReference>
<proteinExistence type="predicted"/>
<name>X1CLY7_9ZZZZ</name>
<dbReference type="InterPro" id="IPR058240">
    <property type="entry name" value="rSAM_sf"/>
</dbReference>
<dbReference type="PANTHER" id="PTHR43020">
    <property type="entry name" value="CDK5 REGULATORY SUBUNIT-ASSOCIATED PROTEIN 1"/>
    <property type="match status" value="1"/>
</dbReference>
<gene>
    <name evidence="1" type="ORF">S01H4_64328</name>
</gene>
<protein>
    <recommendedName>
        <fullName evidence="2">Radical SAM core domain-containing protein</fullName>
    </recommendedName>
</protein>
<feature type="non-terminal residue" evidence="1">
    <location>
        <position position="75"/>
    </location>
</feature>
<dbReference type="AlphaFoldDB" id="X1CLY7"/>
<dbReference type="GO" id="GO:0005829">
    <property type="term" value="C:cytosol"/>
    <property type="evidence" value="ECO:0007669"/>
    <property type="project" value="TreeGrafter"/>
</dbReference>
<dbReference type="SUPFAM" id="SSF102114">
    <property type="entry name" value="Radical SAM enzymes"/>
    <property type="match status" value="1"/>
</dbReference>
<dbReference type="GO" id="GO:0035597">
    <property type="term" value="F:tRNA-2-methylthio-N(6)-dimethylallyladenosine(37) synthase activity"/>
    <property type="evidence" value="ECO:0007669"/>
    <property type="project" value="TreeGrafter"/>
</dbReference>
<dbReference type="GO" id="GO:0051539">
    <property type="term" value="F:4 iron, 4 sulfur cluster binding"/>
    <property type="evidence" value="ECO:0007669"/>
    <property type="project" value="TreeGrafter"/>
</dbReference>
<reference evidence="1" key="1">
    <citation type="journal article" date="2014" name="Front. Microbiol.">
        <title>High frequency of phylogenetically diverse reductive dehalogenase-homologous genes in deep subseafloor sedimentary metagenomes.</title>
        <authorList>
            <person name="Kawai M."/>
            <person name="Futagami T."/>
            <person name="Toyoda A."/>
            <person name="Takaki Y."/>
            <person name="Nishi S."/>
            <person name="Hori S."/>
            <person name="Arai W."/>
            <person name="Tsubouchi T."/>
            <person name="Morono Y."/>
            <person name="Uchiyama I."/>
            <person name="Ito T."/>
            <person name="Fujiyama A."/>
            <person name="Inagaki F."/>
            <person name="Takami H."/>
        </authorList>
    </citation>
    <scope>NUCLEOTIDE SEQUENCE</scope>
    <source>
        <strain evidence="1">Expedition CK06-06</strain>
    </source>
</reference>
<dbReference type="InterPro" id="IPR023404">
    <property type="entry name" value="rSAM_horseshoe"/>
</dbReference>
<dbReference type="EMBL" id="BART01038971">
    <property type="protein sequence ID" value="GAH09421.1"/>
    <property type="molecule type" value="Genomic_DNA"/>
</dbReference>